<reference evidence="3" key="1">
    <citation type="journal article" date="2019" name="Int. J. Syst. Evol. Microbiol.">
        <title>The Global Catalogue of Microorganisms (GCM) 10K type strain sequencing project: providing services to taxonomists for standard genome sequencing and annotation.</title>
        <authorList>
            <consortium name="The Broad Institute Genomics Platform"/>
            <consortium name="The Broad Institute Genome Sequencing Center for Infectious Disease"/>
            <person name="Wu L."/>
            <person name="Ma J."/>
        </authorList>
    </citation>
    <scope>NUCLEOTIDE SEQUENCE [LARGE SCALE GENOMIC DNA]</scope>
    <source>
        <strain evidence="3">JCM 31404</strain>
    </source>
</reference>
<dbReference type="Proteomes" id="UP000634308">
    <property type="component" value="Unassembled WGS sequence"/>
</dbReference>
<gene>
    <name evidence="2" type="ORF">GCM10008959_14500</name>
</gene>
<feature type="region of interest" description="Disordered" evidence="1">
    <location>
        <begin position="1"/>
        <end position="48"/>
    </location>
</feature>
<sequence>MNGLQSPFDPSEASGSKTGSGRGAGNPVKFRIVGETNGSPYKDAHRGEAGLSAGSASRFYLPSVVRGVRIGRVC</sequence>
<comment type="caution">
    <text evidence="2">The sequence shown here is derived from an EMBL/GenBank/DDBJ whole genome shotgun (WGS) entry which is preliminary data.</text>
</comment>
<dbReference type="EMBL" id="BMQM01000007">
    <property type="protein sequence ID" value="GGR54041.1"/>
    <property type="molecule type" value="Genomic_DNA"/>
</dbReference>
<evidence type="ECO:0000313" key="2">
    <source>
        <dbReference type="EMBL" id="GGR54041.1"/>
    </source>
</evidence>
<evidence type="ECO:0000313" key="3">
    <source>
        <dbReference type="Proteomes" id="UP000634308"/>
    </source>
</evidence>
<proteinExistence type="predicted"/>
<protein>
    <submittedName>
        <fullName evidence="2">Uncharacterized protein</fullName>
    </submittedName>
</protein>
<evidence type="ECO:0000256" key="1">
    <source>
        <dbReference type="SAM" id="MobiDB-lite"/>
    </source>
</evidence>
<accession>A0ABQ2RR25</accession>
<name>A0ABQ2RR25_9DEIO</name>
<keyword evidence="3" id="KW-1185">Reference proteome</keyword>
<organism evidence="2 3">
    <name type="scientific">Deinococcus seoulensis</name>
    <dbReference type="NCBI Taxonomy" id="1837379"/>
    <lineage>
        <taxon>Bacteria</taxon>
        <taxon>Thermotogati</taxon>
        <taxon>Deinococcota</taxon>
        <taxon>Deinococci</taxon>
        <taxon>Deinococcales</taxon>
        <taxon>Deinococcaceae</taxon>
        <taxon>Deinococcus</taxon>
    </lineage>
</organism>